<feature type="compositionally biased region" description="Basic and acidic residues" evidence="1">
    <location>
        <begin position="250"/>
        <end position="260"/>
    </location>
</feature>
<evidence type="ECO:0000256" key="2">
    <source>
        <dbReference type="SAM" id="Phobius"/>
    </source>
</evidence>
<feature type="compositionally biased region" description="Acidic residues" evidence="1">
    <location>
        <begin position="178"/>
        <end position="195"/>
    </location>
</feature>
<comment type="caution">
    <text evidence="3">The sequence shown here is derived from an EMBL/GenBank/DDBJ whole genome shotgun (WGS) entry which is preliminary data.</text>
</comment>
<evidence type="ECO:0000256" key="1">
    <source>
        <dbReference type="SAM" id="MobiDB-lite"/>
    </source>
</evidence>
<feature type="compositionally biased region" description="Basic and acidic residues" evidence="1">
    <location>
        <begin position="214"/>
        <end position="223"/>
    </location>
</feature>
<proteinExistence type="predicted"/>
<keyword evidence="2" id="KW-1133">Transmembrane helix</keyword>
<reference evidence="3 4" key="1">
    <citation type="submission" date="2019-03" db="EMBL/GenBank/DDBJ databases">
        <title>Primorskyibacter sp. SS33 isolated from sediments.</title>
        <authorList>
            <person name="Xunke S."/>
        </authorList>
    </citation>
    <scope>NUCLEOTIDE SEQUENCE [LARGE SCALE GENOMIC DNA]</scope>
    <source>
        <strain evidence="3 4">SS33</strain>
    </source>
</reference>
<gene>
    <name evidence="3" type="ORF">E2L08_05595</name>
</gene>
<organism evidence="3 4">
    <name type="scientific">Palleronia sediminis</name>
    <dbReference type="NCBI Taxonomy" id="2547833"/>
    <lineage>
        <taxon>Bacteria</taxon>
        <taxon>Pseudomonadati</taxon>
        <taxon>Pseudomonadota</taxon>
        <taxon>Alphaproteobacteria</taxon>
        <taxon>Rhodobacterales</taxon>
        <taxon>Roseobacteraceae</taxon>
        <taxon>Palleronia</taxon>
    </lineage>
</organism>
<dbReference type="EMBL" id="SNAA01000004">
    <property type="protein sequence ID" value="TDL81591.1"/>
    <property type="molecule type" value="Genomic_DNA"/>
</dbReference>
<evidence type="ECO:0000313" key="4">
    <source>
        <dbReference type="Proteomes" id="UP000295701"/>
    </source>
</evidence>
<keyword evidence="2" id="KW-0812">Transmembrane</keyword>
<feature type="compositionally biased region" description="Low complexity" evidence="1">
    <location>
        <begin position="71"/>
        <end position="82"/>
    </location>
</feature>
<keyword evidence="2" id="KW-0472">Membrane</keyword>
<dbReference type="AlphaFoldDB" id="A0A4R6AC85"/>
<dbReference type="RefSeq" id="WP_133396077.1">
    <property type="nucleotide sequence ID" value="NZ_SNAA01000004.1"/>
</dbReference>
<feature type="compositionally biased region" description="Acidic residues" evidence="1">
    <location>
        <begin position="101"/>
        <end position="115"/>
    </location>
</feature>
<evidence type="ECO:0000313" key="3">
    <source>
        <dbReference type="EMBL" id="TDL81591.1"/>
    </source>
</evidence>
<dbReference type="OrthoDB" id="7862824at2"/>
<feature type="compositionally biased region" description="Low complexity" evidence="1">
    <location>
        <begin position="131"/>
        <end position="142"/>
    </location>
</feature>
<keyword evidence="4" id="KW-1185">Reference proteome</keyword>
<protein>
    <submittedName>
        <fullName evidence="3">Uncharacterized protein</fullName>
    </submittedName>
</protein>
<feature type="region of interest" description="Disordered" evidence="1">
    <location>
        <begin position="37"/>
        <end position="260"/>
    </location>
</feature>
<sequence length="260" mass="25716">MANSSKGAGNPLLPLGIVAAAVVVVIAGIFLFIDETPPDEPTVIAEDDIEARPAGAGTNPEGEADENMEGVTDAVDAVTPAAQGEDTIPAAEQGPAADVEGAPEIEGETTADEEVTGTVDSPVVNDGSDAGEGSPDGVSDSGSGAGEDGADLLPAGEAGTGGADGELGNEPPAAEIDQGADSDATEEFLLDEETTGGDAATIDTPVEGDAPDAPEGRDARTDLEPEEGQEIIRDTDDGGTPFIPTPSGPEGRDDNAATIE</sequence>
<accession>A0A4R6AC85</accession>
<dbReference type="Proteomes" id="UP000295701">
    <property type="component" value="Unassembled WGS sequence"/>
</dbReference>
<feature type="transmembrane region" description="Helical" evidence="2">
    <location>
        <begin position="12"/>
        <end position="33"/>
    </location>
</feature>
<name>A0A4R6AC85_9RHOB</name>